<sequence>MSESSSDTRYTFVPPPITTSINKFKRPNYKNIQIKNILILSILYMLSQVISQFCSSNARNVMRQNQLLNINQFYLIYNGVLSVMCVFTNIVFEFKSEIELFKTSCIFTVVQTQIIICTIILQNMNVGVSNAYAVIATILGGCGYIIAKLACFSYMFKCLPKNADSGIIFAIFNSFHVFLQILDTALKQFGFYNIYVMYAATTVMLIIYFCYEKFLKVPSFAQIELRVQDIVMQNKPMLYTEIEQTEQPKQRSKLHSWVRFYAFMIFKSVNGILLFLMFALCSFTDYTGQSYIQVIIHEYYSQYYTIKSSLQYTISQVAQVVFNIISSFCIGIYYDCLNEQNKMKKLLSIMNIVIFVELICLSIPNISDFIIMFYRVYFVILVIFVYGLQMMSAMLCSFSMFKGSMRMVVCFMFGIKHFVSVVQLTVQIYIDFFSQSYFVLVIFSICYISYVMVLYKTKIE</sequence>
<feature type="transmembrane region" description="Helical" evidence="1">
    <location>
        <begin position="260"/>
        <end position="280"/>
    </location>
</feature>
<feature type="transmembrane region" description="Helical" evidence="1">
    <location>
        <begin position="372"/>
        <end position="396"/>
    </location>
</feature>
<dbReference type="EMBL" id="CAXDID020000135">
    <property type="protein sequence ID" value="CAL6036844.1"/>
    <property type="molecule type" value="Genomic_DNA"/>
</dbReference>
<dbReference type="AlphaFoldDB" id="A0AA86PTI0"/>
<feature type="transmembrane region" description="Helical" evidence="1">
    <location>
        <begin position="34"/>
        <end position="53"/>
    </location>
</feature>
<feature type="transmembrane region" description="Helical" evidence="1">
    <location>
        <begin position="131"/>
        <end position="155"/>
    </location>
</feature>
<evidence type="ECO:0000313" key="4">
    <source>
        <dbReference type="Proteomes" id="UP001642409"/>
    </source>
</evidence>
<feature type="transmembrane region" description="Helical" evidence="1">
    <location>
        <begin position="104"/>
        <end position="125"/>
    </location>
</feature>
<dbReference type="Proteomes" id="UP001642409">
    <property type="component" value="Unassembled WGS sequence"/>
</dbReference>
<accession>A0AA86PTI0</accession>
<protein>
    <submittedName>
        <fullName evidence="2">Uncharacterized protein</fullName>
    </submittedName>
</protein>
<reference evidence="3 4" key="2">
    <citation type="submission" date="2024-07" db="EMBL/GenBank/DDBJ databases">
        <authorList>
            <person name="Akdeniz Z."/>
        </authorList>
    </citation>
    <scope>NUCLEOTIDE SEQUENCE [LARGE SCALE GENOMIC DNA]</scope>
</reference>
<feature type="transmembrane region" description="Helical" evidence="1">
    <location>
        <begin position="436"/>
        <end position="455"/>
    </location>
</feature>
<feature type="transmembrane region" description="Helical" evidence="1">
    <location>
        <begin position="346"/>
        <end position="366"/>
    </location>
</feature>
<name>A0AA86PTI0_9EUKA</name>
<proteinExistence type="predicted"/>
<evidence type="ECO:0000313" key="3">
    <source>
        <dbReference type="EMBL" id="CAL6036844.1"/>
    </source>
</evidence>
<keyword evidence="4" id="KW-1185">Reference proteome</keyword>
<organism evidence="2">
    <name type="scientific">Hexamita inflata</name>
    <dbReference type="NCBI Taxonomy" id="28002"/>
    <lineage>
        <taxon>Eukaryota</taxon>
        <taxon>Metamonada</taxon>
        <taxon>Diplomonadida</taxon>
        <taxon>Hexamitidae</taxon>
        <taxon>Hexamitinae</taxon>
        <taxon>Hexamita</taxon>
    </lineage>
</organism>
<evidence type="ECO:0000256" key="1">
    <source>
        <dbReference type="SAM" id="Phobius"/>
    </source>
</evidence>
<keyword evidence="1" id="KW-1133">Transmembrane helix</keyword>
<feature type="transmembrane region" description="Helical" evidence="1">
    <location>
        <begin position="192"/>
        <end position="211"/>
    </location>
</feature>
<reference evidence="2" key="1">
    <citation type="submission" date="2023-06" db="EMBL/GenBank/DDBJ databases">
        <authorList>
            <person name="Kurt Z."/>
        </authorList>
    </citation>
    <scope>NUCLEOTIDE SEQUENCE</scope>
</reference>
<feature type="transmembrane region" description="Helical" evidence="1">
    <location>
        <begin position="167"/>
        <end position="186"/>
    </location>
</feature>
<feature type="transmembrane region" description="Helical" evidence="1">
    <location>
        <begin position="73"/>
        <end position="92"/>
    </location>
</feature>
<feature type="transmembrane region" description="Helical" evidence="1">
    <location>
        <begin position="314"/>
        <end position="334"/>
    </location>
</feature>
<keyword evidence="1" id="KW-0812">Transmembrane</keyword>
<comment type="caution">
    <text evidence="2">The sequence shown here is derived from an EMBL/GenBank/DDBJ whole genome shotgun (WGS) entry which is preliminary data.</text>
</comment>
<dbReference type="EMBL" id="CATOUU010000720">
    <property type="protein sequence ID" value="CAI9943882.1"/>
    <property type="molecule type" value="Genomic_DNA"/>
</dbReference>
<keyword evidence="1" id="KW-0472">Membrane</keyword>
<evidence type="ECO:0000313" key="2">
    <source>
        <dbReference type="EMBL" id="CAI9943882.1"/>
    </source>
</evidence>
<gene>
    <name evidence="2" type="ORF">HINF_LOCUS31527</name>
    <name evidence="3" type="ORF">HINF_LOCUS36604</name>
</gene>
<feature type="transmembrane region" description="Helical" evidence="1">
    <location>
        <begin position="408"/>
        <end position="430"/>
    </location>
</feature>